<dbReference type="AlphaFoldDB" id="A0A8C9EIS4"/>
<feature type="compositionally biased region" description="Low complexity" evidence="9">
    <location>
        <begin position="65"/>
        <end position="87"/>
    </location>
</feature>
<dbReference type="PRINTS" id="PR00080">
    <property type="entry name" value="SDRFAMILY"/>
</dbReference>
<sequence length="448" mass="48939">MASDRLPPTRGYAPLPSRTSAIGRGDPRLRNRAPPRCLTTAGSRRPIGRHRGSRGGARTSWRALPAGSCSRRAARGRGAAPPQGAPARPRPAPHRSTRGHRPLFLGGARRAPPGAISADAAWMEPAAAMLSCWGAVLGAAVSVPLLLLAAAPYVRRYVAGGRCRSAARLDGKVAVITGANTGIGKETAKELARRGARVIVACRDIIKAEAAAREIRAETDNQEVIVKKLDLADTRSIREFANSFLAEEKELHILINNAGVMLCPYSKTADGFEMHLGVNHLGHFLLTFLLLERLKQSAPSRIVNVSSLAHHGGRIRFHDLNGEKSYNRGLAYCHSKLANVLFTRELARRLQGTKVTANSLHPGSVHSELVRHSFVMMWLWRIFSFFLKTPWEGAQTSVYCAVAEELESVTGQYFSDCQPAYVSPWGRDDETAKKLWNVSCELLGIQWD</sequence>
<keyword evidence="12" id="KW-1185">Reference proteome</keyword>
<evidence type="ECO:0000256" key="7">
    <source>
        <dbReference type="ARBA" id="ARBA00050568"/>
    </source>
</evidence>
<keyword evidence="10" id="KW-0472">Membrane</keyword>
<dbReference type="SUPFAM" id="SSF51735">
    <property type="entry name" value="NAD(P)-binding Rossmann-fold domains"/>
    <property type="match status" value="1"/>
</dbReference>
<evidence type="ECO:0000256" key="5">
    <source>
        <dbReference type="ARBA" id="ARBA00023002"/>
    </source>
</evidence>
<dbReference type="EC" id="1.1.1.300" evidence="3"/>
<proteinExistence type="inferred from homology"/>
<keyword evidence="4" id="KW-0521">NADP</keyword>
<dbReference type="Gene3D" id="3.40.50.720">
    <property type="entry name" value="NAD(P)-binding Rossmann-like Domain"/>
    <property type="match status" value="1"/>
</dbReference>
<dbReference type="NCBIfam" id="NF004846">
    <property type="entry name" value="PRK06197.1"/>
    <property type="match status" value="1"/>
</dbReference>
<comment type="pathway">
    <text evidence="1">Cofactor metabolism; retinol metabolism.</text>
</comment>
<evidence type="ECO:0000256" key="1">
    <source>
        <dbReference type="ARBA" id="ARBA00004891"/>
    </source>
</evidence>
<reference evidence="11" key="2">
    <citation type="submission" date="2025-09" db="UniProtKB">
        <authorList>
            <consortium name="Ensembl"/>
        </authorList>
    </citation>
    <scope>IDENTIFICATION</scope>
</reference>
<dbReference type="Pfam" id="PF00106">
    <property type="entry name" value="adh_short"/>
    <property type="match status" value="1"/>
</dbReference>
<evidence type="ECO:0000256" key="10">
    <source>
        <dbReference type="SAM" id="Phobius"/>
    </source>
</evidence>
<evidence type="ECO:0000256" key="3">
    <source>
        <dbReference type="ARBA" id="ARBA00012852"/>
    </source>
</evidence>
<name>A0A8C9EIS4_PAVCR</name>
<dbReference type="PRINTS" id="PR00081">
    <property type="entry name" value="GDHRDH"/>
</dbReference>
<feature type="compositionally biased region" description="Basic residues" evidence="9">
    <location>
        <begin position="91"/>
        <end position="101"/>
    </location>
</feature>
<dbReference type="PANTHER" id="PTHR43157:SF32">
    <property type="entry name" value="RETINOL DEHYDROGENASE 12"/>
    <property type="match status" value="1"/>
</dbReference>
<dbReference type="FunFam" id="3.40.50.720:FF:000145">
    <property type="entry name" value="Retinol dehydrogenase 12"/>
    <property type="match status" value="1"/>
</dbReference>
<reference evidence="11" key="1">
    <citation type="submission" date="2025-08" db="UniProtKB">
        <authorList>
            <consortium name="Ensembl"/>
        </authorList>
    </citation>
    <scope>IDENTIFICATION</scope>
</reference>
<dbReference type="InterPro" id="IPR002347">
    <property type="entry name" value="SDR_fam"/>
</dbReference>
<evidence type="ECO:0000256" key="4">
    <source>
        <dbReference type="ARBA" id="ARBA00022857"/>
    </source>
</evidence>
<evidence type="ECO:0000256" key="8">
    <source>
        <dbReference type="RuleBase" id="RU000363"/>
    </source>
</evidence>
<comment type="catalytic activity">
    <reaction evidence="7">
        <text>all-trans-retinol + NADP(+) = all-trans-retinal + NADPH + H(+)</text>
        <dbReference type="Rhea" id="RHEA:25033"/>
        <dbReference type="ChEBI" id="CHEBI:15378"/>
        <dbReference type="ChEBI" id="CHEBI:17336"/>
        <dbReference type="ChEBI" id="CHEBI:17898"/>
        <dbReference type="ChEBI" id="CHEBI:57783"/>
        <dbReference type="ChEBI" id="CHEBI:58349"/>
        <dbReference type="EC" id="1.1.1.300"/>
    </reaction>
</comment>
<keyword evidence="10" id="KW-0812">Transmembrane</keyword>
<feature type="region of interest" description="Disordered" evidence="9">
    <location>
        <begin position="1"/>
        <end position="109"/>
    </location>
</feature>
<dbReference type="InterPro" id="IPR036291">
    <property type="entry name" value="NAD(P)-bd_dom_sf"/>
</dbReference>
<dbReference type="Ensembl" id="ENSPSTT00000000888.1">
    <property type="protein sequence ID" value="ENSPSTP00000000844.1"/>
    <property type="gene ID" value="ENSPSTG00000000687.1"/>
</dbReference>
<comment type="similarity">
    <text evidence="2 8">Belongs to the short-chain dehydrogenases/reductases (SDR) family.</text>
</comment>
<feature type="transmembrane region" description="Helical" evidence="10">
    <location>
        <begin position="133"/>
        <end position="154"/>
    </location>
</feature>
<keyword evidence="5" id="KW-0560">Oxidoreductase</keyword>
<evidence type="ECO:0000256" key="2">
    <source>
        <dbReference type="ARBA" id="ARBA00006484"/>
    </source>
</evidence>
<evidence type="ECO:0000256" key="9">
    <source>
        <dbReference type="SAM" id="MobiDB-lite"/>
    </source>
</evidence>
<dbReference type="PANTHER" id="PTHR43157">
    <property type="entry name" value="PHOSPHATIDYLINOSITOL-GLYCAN BIOSYNTHESIS CLASS F PROTEIN-RELATED"/>
    <property type="match status" value="1"/>
</dbReference>
<organism evidence="11 12">
    <name type="scientific">Pavo cristatus</name>
    <name type="common">Indian peafowl</name>
    <name type="synonym">Blue peafowl</name>
    <dbReference type="NCBI Taxonomy" id="9049"/>
    <lineage>
        <taxon>Eukaryota</taxon>
        <taxon>Metazoa</taxon>
        <taxon>Chordata</taxon>
        <taxon>Craniata</taxon>
        <taxon>Vertebrata</taxon>
        <taxon>Euteleostomi</taxon>
        <taxon>Archelosauria</taxon>
        <taxon>Archosauria</taxon>
        <taxon>Dinosauria</taxon>
        <taxon>Saurischia</taxon>
        <taxon>Theropoda</taxon>
        <taxon>Coelurosauria</taxon>
        <taxon>Aves</taxon>
        <taxon>Neognathae</taxon>
        <taxon>Galloanserae</taxon>
        <taxon>Galliformes</taxon>
        <taxon>Phasianidae</taxon>
        <taxon>Phasianinae</taxon>
        <taxon>Pavo</taxon>
    </lineage>
</organism>
<accession>A0A8C9EIS4</accession>
<dbReference type="GO" id="GO:0052650">
    <property type="term" value="F:all-trans-retinol dehydrogenase (NADP+) activity"/>
    <property type="evidence" value="ECO:0007669"/>
    <property type="project" value="UniProtKB-EC"/>
</dbReference>
<keyword evidence="6" id="KW-0443">Lipid metabolism</keyword>
<protein>
    <recommendedName>
        <fullName evidence="3">NADP-retinol dehydrogenase</fullName>
        <ecNumber evidence="3">1.1.1.300</ecNumber>
    </recommendedName>
</protein>
<evidence type="ECO:0000313" key="11">
    <source>
        <dbReference type="Ensembl" id="ENSPSTP00000000844.1"/>
    </source>
</evidence>
<keyword evidence="10" id="KW-1133">Transmembrane helix</keyword>
<dbReference type="Proteomes" id="UP000694428">
    <property type="component" value="Unplaced"/>
</dbReference>
<evidence type="ECO:0000313" key="12">
    <source>
        <dbReference type="Proteomes" id="UP000694428"/>
    </source>
</evidence>
<evidence type="ECO:0000256" key="6">
    <source>
        <dbReference type="ARBA" id="ARBA00023098"/>
    </source>
</evidence>